<dbReference type="InterPro" id="IPR011322">
    <property type="entry name" value="N-reg_PII-like_a/b"/>
</dbReference>
<name>A0ABW9MUL6_9FIRM</name>
<reference evidence="1 2" key="1">
    <citation type="journal article" date="2025" name="Anaerobe">
        <title>Description of Anaerococcus kampingiae sp. nov., Anaerococcus groningensis sp. nov., Anaerococcus martiniensis sp. nov., and Anaerococcus cruorum sp. nov., isolated from human clinical specimens.</title>
        <authorList>
            <person name="Boiten K.E."/>
            <person name="Meijer J."/>
            <person name="van Wezel E.M."/>
            <person name="Veloo A.C.M."/>
        </authorList>
    </citation>
    <scope>NUCLEOTIDE SEQUENCE [LARGE SCALE GENOMIC DNA]</scope>
    <source>
        <strain evidence="1 2">ENR1039</strain>
    </source>
</reference>
<dbReference type="RefSeq" id="WP_410032366.1">
    <property type="nucleotide sequence ID" value="NZ_JBGMEH010000001.1"/>
</dbReference>
<protein>
    <submittedName>
        <fullName evidence="1">Transcriptional regulator</fullName>
    </submittedName>
</protein>
<comment type="caution">
    <text evidence="1">The sequence shown here is derived from an EMBL/GenBank/DDBJ whole genome shotgun (WGS) entry which is preliminary data.</text>
</comment>
<dbReference type="Gene3D" id="3.30.70.120">
    <property type="match status" value="2"/>
</dbReference>
<dbReference type="Proteomes" id="UP001638015">
    <property type="component" value="Unassembled WGS sequence"/>
</dbReference>
<accession>A0ABW9MUL6</accession>
<dbReference type="InterPro" id="IPR015867">
    <property type="entry name" value="N-reg_PII/ATP_PRibTrfase_C"/>
</dbReference>
<keyword evidence="2" id="KW-1185">Reference proteome</keyword>
<organism evidence="1 2">
    <name type="scientific">Anaerococcus cruorum</name>
    <dbReference type="NCBI Taxonomy" id="3115617"/>
    <lineage>
        <taxon>Bacteria</taxon>
        <taxon>Bacillati</taxon>
        <taxon>Bacillota</taxon>
        <taxon>Tissierellia</taxon>
        <taxon>Tissierellales</taxon>
        <taxon>Peptoniphilaceae</taxon>
        <taxon>Anaerococcus</taxon>
    </lineage>
</organism>
<proteinExistence type="predicted"/>
<sequence>MQLLRVILPRGLGSDFMKVLQDNKAQAITCLYGYGSAKDTLSNMLHVDKIKKEIVMAILDDESVRKVLGDLSQKLDKTNTGIAFTSPLDYKGEESLNFEIDYVALYVIVDRHDGQKAVHIAQDNGAKGATLVHGRGSAKEVKSILLNMNIEPEKDIVIMLVKKDLVEKIRNAIYEQMNLDEENKGIIYSLPVMEVRGLVEQS</sequence>
<gene>
    <name evidence="1" type="ORF">ACCQ40_01820</name>
</gene>
<evidence type="ECO:0000313" key="2">
    <source>
        <dbReference type="Proteomes" id="UP001638015"/>
    </source>
</evidence>
<dbReference type="SUPFAM" id="SSF54913">
    <property type="entry name" value="GlnB-like"/>
    <property type="match status" value="2"/>
</dbReference>
<dbReference type="EMBL" id="JBGMEH010000001">
    <property type="protein sequence ID" value="MFO3715525.1"/>
    <property type="molecule type" value="Genomic_DNA"/>
</dbReference>
<evidence type="ECO:0000313" key="1">
    <source>
        <dbReference type="EMBL" id="MFO3715525.1"/>
    </source>
</evidence>